<dbReference type="PANTHER" id="PTHR11161">
    <property type="entry name" value="O-ACYLTRANSFERASE"/>
    <property type="match status" value="1"/>
</dbReference>
<evidence type="ECO:0000256" key="2">
    <source>
        <dbReference type="SAM" id="Phobius"/>
    </source>
</evidence>
<protein>
    <submittedName>
        <fullName evidence="4">(California timema) hypothetical protein</fullName>
    </submittedName>
</protein>
<reference evidence="4" key="1">
    <citation type="submission" date="2020-11" db="EMBL/GenBank/DDBJ databases">
        <authorList>
            <person name="Tran Van P."/>
        </authorList>
    </citation>
    <scope>NUCLEOTIDE SEQUENCE</scope>
</reference>
<feature type="compositionally biased region" description="Polar residues" evidence="1">
    <location>
        <begin position="295"/>
        <end position="307"/>
    </location>
</feature>
<feature type="signal peptide" evidence="3">
    <location>
        <begin position="1"/>
        <end position="22"/>
    </location>
</feature>
<evidence type="ECO:0000256" key="1">
    <source>
        <dbReference type="SAM" id="MobiDB-lite"/>
    </source>
</evidence>
<feature type="transmembrane region" description="Helical" evidence="2">
    <location>
        <begin position="390"/>
        <end position="407"/>
    </location>
</feature>
<keyword evidence="2" id="KW-0812">Transmembrane</keyword>
<feature type="transmembrane region" description="Helical" evidence="2">
    <location>
        <begin position="427"/>
        <end position="448"/>
    </location>
</feature>
<feature type="transmembrane region" description="Helical" evidence="2">
    <location>
        <begin position="469"/>
        <end position="485"/>
    </location>
</feature>
<evidence type="ECO:0000313" key="4">
    <source>
        <dbReference type="EMBL" id="CAD7577657.1"/>
    </source>
</evidence>
<keyword evidence="2" id="KW-0472">Membrane</keyword>
<feature type="transmembrane region" description="Helical" evidence="2">
    <location>
        <begin position="121"/>
        <end position="149"/>
    </location>
</feature>
<dbReference type="EMBL" id="OE185954">
    <property type="protein sequence ID" value="CAD7577657.1"/>
    <property type="molecule type" value="Genomic_DNA"/>
</dbReference>
<feature type="transmembrane region" description="Helical" evidence="2">
    <location>
        <begin position="155"/>
        <end position="173"/>
    </location>
</feature>
<feature type="transmembrane region" description="Helical" evidence="2">
    <location>
        <begin position="497"/>
        <end position="520"/>
    </location>
</feature>
<dbReference type="PANTHER" id="PTHR11161:SF4">
    <property type="entry name" value="DROP DEAD"/>
    <property type="match status" value="1"/>
</dbReference>
<feature type="compositionally biased region" description="Acidic residues" evidence="1">
    <location>
        <begin position="341"/>
        <end position="352"/>
    </location>
</feature>
<sequence length="540" mass="62547">MRLTPAIISLVVFYAYIWEHLGNGPIWNKVVKRNADLCKKSMWKNMLYVQNFYPAEEMCATHTHQLSVDMQLSLVAPLLVYLLFVSHVWGILLLLTLHVISGALRYYCATHTHQLSVDMQLSLVAPLLVYLLFVSHVWGILLLLTLHVISGALRYYVSVQNNLSMLIYIGITLNQTFRTANMTYTVPSHQATPYMFGIWLGYFLHKNDSKIHIPKVEQLRNIWQKTTIPNTNKNLAFTTPVARRLSIMFQLAPNRETNLRIPETRKRQQRLKDTLHITRRTHDKLITEVKRRSTHGTLQGTPTTNIHPRTEGKQTFHARHTTRNTKHKHRSKNRNSNLNDNSDDSSCSDEVEYENRPRHQLVLEQLDEEVKESEQHNEESFARRERKDRHLVYGGWLSAVYLLYLSFFSMSEVVSPEYQYDAVKMSIYYALSPVAFSLALSWVILACVTGHGDCTKSNIKRGLTIFSKISYSMYLTQFLVLFYNVGTTKTSQEFNAVTVYVSLFEFILVLLASTIMRLLFDLPMQEVKNILMDTSSKKKD</sequence>
<feature type="transmembrane region" description="Helical" evidence="2">
    <location>
        <begin position="78"/>
        <end position="100"/>
    </location>
</feature>
<organism evidence="4">
    <name type="scientific">Timema californicum</name>
    <name type="common">California timema</name>
    <name type="synonym">Walking stick</name>
    <dbReference type="NCBI Taxonomy" id="61474"/>
    <lineage>
        <taxon>Eukaryota</taxon>
        <taxon>Metazoa</taxon>
        <taxon>Ecdysozoa</taxon>
        <taxon>Arthropoda</taxon>
        <taxon>Hexapoda</taxon>
        <taxon>Insecta</taxon>
        <taxon>Pterygota</taxon>
        <taxon>Neoptera</taxon>
        <taxon>Polyneoptera</taxon>
        <taxon>Phasmatodea</taxon>
        <taxon>Timematodea</taxon>
        <taxon>Timematoidea</taxon>
        <taxon>Timematidae</taxon>
        <taxon>Timema</taxon>
    </lineage>
</organism>
<dbReference type="InterPro" id="IPR052728">
    <property type="entry name" value="O2_lipid_transport_reg"/>
</dbReference>
<feature type="region of interest" description="Disordered" evidence="1">
    <location>
        <begin position="288"/>
        <end position="354"/>
    </location>
</feature>
<feature type="chain" id="PRO_5044793769" evidence="3">
    <location>
        <begin position="23"/>
        <end position="540"/>
    </location>
</feature>
<evidence type="ECO:0000256" key="3">
    <source>
        <dbReference type="SAM" id="SignalP"/>
    </source>
</evidence>
<keyword evidence="2" id="KW-1133">Transmembrane helix</keyword>
<name>A0A7R9JEV6_TIMCA</name>
<accession>A0A7R9JEV6</accession>
<dbReference type="AlphaFoldDB" id="A0A7R9JEV6"/>
<keyword evidence="3" id="KW-0732">Signal</keyword>
<feature type="compositionally biased region" description="Basic residues" evidence="1">
    <location>
        <begin position="316"/>
        <end position="333"/>
    </location>
</feature>
<gene>
    <name evidence="4" type="ORF">TCMB3V08_LOCUS10205</name>
</gene>
<proteinExistence type="predicted"/>